<name>A0A7Y8H1H2_9BURK</name>
<feature type="domain" description="Nudix hydrolase" evidence="7">
    <location>
        <begin position="13"/>
        <end position="221"/>
    </location>
</feature>
<keyword evidence="5" id="KW-0460">Magnesium</keyword>
<dbReference type="AlphaFoldDB" id="A0A7Y8H1H2"/>
<evidence type="ECO:0000313" key="9">
    <source>
        <dbReference type="Proteomes" id="UP000545507"/>
    </source>
</evidence>
<comment type="cofactor">
    <cofactor evidence="1">
        <name>Mn(2+)</name>
        <dbReference type="ChEBI" id="CHEBI:29035"/>
    </cofactor>
</comment>
<dbReference type="PANTHER" id="PTHR12318:SF0">
    <property type="entry name" value="ACYL-COENZYME A DIPHOSPHATASE NUDT19"/>
    <property type="match status" value="1"/>
</dbReference>
<keyword evidence="3" id="KW-0479">Metal-binding</keyword>
<dbReference type="SUPFAM" id="SSF55811">
    <property type="entry name" value="Nudix"/>
    <property type="match status" value="1"/>
</dbReference>
<proteinExistence type="predicted"/>
<dbReference type="InterPro" id="IPR039121">
    <property type="entry name" value="NUDT19"/>
</dbReference>
<evidence type="ECO:0000256" key="6">
    <source>
        <dbReference type="ARBA" id="ARBA00023211"/>
    </source>
</evidence>
<dbReference type="GO" id="GO:0016818">
    <property type="term" value="F:hydrolase activity, acting on acid anhydrides, in phosphorus-containing anhydrides"/>
    <property type="evidence" value="ECO:0007669"/>
    <property type="project" value="InterPro"/>
</dbReference>
<reference evidence="8 9" key="1">
    <citation type="submission" date="2019-09" db="EMBL/GenBank/DDBJ databases">
        <title>Hydrogenophaga aromatica sp. nov., isolated from a para-xylene-degrading enrichment culture.</title>
        <authorList>
            <person name="Tancsics A."/>
            <person name="Banerjee S."/>
        </authorList>
    </citation>
    <scope>NUCLEOTIDE SEQUENCE [LARGE SCALE GENOMIC DNA]</scope>
    <source>
        <strain evidence="8 9">D2P1</strain>
    </source>
</reference>
<dbReference type="GO" id="GO:0046872">
    <property type="term" value="F:metal ion binding"/>
    <property type="evidence" value="ECO:0007669"/>
    <property type="project" value="UniProtKB-KW"/>
</dbReference>
<gene>
    <name evidence="8" type="ORF">F3K02_24160</name>
</gene>
<dbReference type="PROSITE" id="PS51462">
    <property type="entry name" value="NUDIX"/>
    <property type="match status" value="1"/>
</dbReference>
<keyword evidence="6" id="KW-0464">Manganese</keyword>
<dbReference type="EMBL" id="VYGV01000026">
    <property type="protein sequence ID" value="NWF48323.1"/>
    <property type="molecule type" value="Genomic_DNA"/>
</dbReference>
<organism evidence="8 9">
    <name type="scientific">Hydrogenophaga aromaticivorans</name>
    <dbReference type="NCBI Taxonomy" id="2610898"/>
    <lineage>
        <taxon>Bacteria</taxon>
        <taxon>Pseudomonadati</taxon>
        <taxon>Pseudomonadota</taxon>
        <taxon>Betaproteobacteria</taxon>
        <taxon>Burkholderiales</taxon>
        <taxon>Comamonadaceae</taxon>
        <taxon>Hydrogenophaga</taxon>
    </lineage>
</organism>
<dbReference type="InterPro" id="IPR000086">
    <property type="entry name" value="NUDIX_hydrolase_dom"/>
</dbReference>
<evidence type="ECO:0000256" key="4">
    <source>
        <dbReference type="ARBA" id="ARBA00022801"/>
    </source>
</evidence>
<evidence type="ECO:0000259" key="7">
    <source>
        <dbReference type="PROSITE" id="PS51462"/>
    </source>
</evidence>
<evidence type="ECO:0000256" key="1">
    <source>
        <dbReference type="ARBA" id="ARBA00001936"/>
    </source>
</evidence>
<comment type="cofactor">
    <cofactor evidence="2">
        <name>Mg(2+)</name>
        <dbReference type="ChEBI" id="CHEBI:18420"/>
    </cofactor>
</comment>
<dbReference type="InterPro" id="IPR015797">
    <property type="entry name" value="NUDIX_hydrolase-like_dom_sf"/>
</dbReference>
<comment type="caution">
    <text evidence="8">The sequence shown here is derived from an EMBL/GenBank/DDBJ whole genome shotgun (WGS) entry which is preliminary data.</text>
</comment>
<protein>
    <submittedName>
        <fullName evidence="8">NUDIX hydrolase</fullName>
    </submittedName>
</protein>
<keyword evidence="4 8" id="KW-0378">Hydrolase</keyword>
<dbReference type="PANTHER" id="PTHR12318">
    <property type="entry name" value="TESTOSTERONE-REGULATED PROTEIN RP2"/>
    <property type="match status" value="1"/>
</dbReference>
<dbReference type="Gene3D" id="3.90.79.10">
    <property type="entry name" value="Nucleoside Triphosphate Pyrophosphohydrolase"/>
    <property type="match status" value="1"/>
</dbReference>
<keyword evidence="9" id="KW-1185">Reference proteome</keyword>
<evidence type="ECO:0000313" key="8">
    <source>
        <dbReference type="EMBL" id="NWF48323.1"/>
    </source>
</evidence>
<evidence type="ECO:0000256" key="3">
    <source>
        <dbReference type="ARBA" id="ARBA00022723"/>
    </source>
</evidence>
<accession>A0A7Y8H1H2</accession>
<evidence type="ECO:0000256" key="5">
    <source>
        <dbReference type="ARBA" id="ARBA00022842"/>
    </source>
</evidence>
<dbReference type="CDD" id="cd18870">
    <property type="entry name" value="NUDIX_AcylCoAdiphos_Nudt19"/>
    <property type="match status" value="1"/>
</dbReference>
<dbReference type="Proteomes" id="UP000545507">
    <property type="component" value="Unassembled WGS sequence"/>
</dbReference>
<sequence>MAIPINSDVIHTPPLASATVMVVRDGPTGLEVLLVRRHGNSGVLGGVHVFPGGKLDAADRQVDPAALDRTAAELLSALAEPGLDPDTAVGLHLAALRETFEECSLLLGLHASLSASGDWARLAAQVREHTLTGLGFAAAVQRLGQPLAVSSLLPWSRWVTPRQPSVTNKRFDTRFFVAAAPAGQDASHCTFEATEAVWLSPRAALERYWAGEIDLAPPQIMSLCQLGRLAGVAQVQAVARSRPPALIEPEPFDQDGCRVICYPGDPRHSRRVPVWDGPTRLTYRNQRFEADGGLAALLG</sequence>
<evidence type="ECO:0000256" key="2">
    <source>
        <dbReference type="ARBA" id="ARBA00001946"/>
    </source>
</evidence>